<comment type="catalytic activity">
    <reaction evidence="5">
        <text>3-deoxy-alpha-D-manno-oct-2-ulosonate + CTP = CMP-3-deoxy-beta-D-manno-octulosonate + diphosphate</text>
        <dbReference type="Rhea" id="RHEA:23448"/>
        <dbReference type="ChEBI" id="CHEBI:33019"/>
        <dbReference type="ChEBI" id="CHEBI:37563"/>
        <dbReference type="ChEBI" id="CHEBI:85986"/>
        <dbReference type="ChEBI" id="CHEBI:85987"/>
        <dbReference type="EC" id="2.7.7.38"/>
    </reaction>
</comment>
<evidence type="ECO:0000313" key="6">
    <source>
        <dbReference type="EMBL" id="PZM55160.1"/>
    </source>
</evidence>
<dbReference type="RefSeq" id="WP_086312401.1">
    <property type="nucleotide sequence ID" value="NZ_CAMRQY010000002.1"/>
</dbReference>
<evidence type="ECO:0000256" key="1">
    <source>
        <dbReference type="ARBA" id="ARBA00004370"/>
    </source>
</evidence>
<dbReference type="NCBIfam" id="NF003952">
    <property type="entry name" value="PRK05450.1-5"/>
    <property type="match status" value="1"/>
</dbReference>
<keyword evidence="5" id="KW-0963">Cytoplasm</keyword>
<comment type="subcellular location">
    <subcellularLocation>
        <location evidence="5">Cytoplasm</location>
    </subcellularLocation>
    <subcellularLocation>
        <location evidence="1">Membrane</location>
    </subcellularLocation>
</comment>
<dbReference type="Gene3D" id="3.90.550.10">
    <property type="entry name" value="Spore Coat Polysaccharide Biosynthesis Protein SpsA, Chain A"/>
    <property type="match status" value="1"/>
</dbReference>
<dbReference type="SUPFAM" id="SSF53448">
    <property type="entry name" value="Nucleotide-diphospho-sugar transferases"/>
    <property type="match status" value="1"/>
</dbReference>
<dbReference type="InterPro" id="IPR003329">
    <property type="entry name" value="Cytidylyl_trans"/>
</dbReference>
<name>A0AB73TSF4_ENTFC</name>
<dbReference type="NCBIfam" id="NF009905">
    <property type="entry name" value="PRK13368.1"/>
    <property type="match status" value="1"/>
</dbReference>
<dbReference type="InterPro" id="IPR004528">
    <property type="entry name" value="KdsB"/>
</dbReference>
<comment type="pathway">
    <text evidence="5">Nucleotide-sugar biosynthesis; CMP-3-deoxy-D-manno-octulosonate biosynthesis; CMP-3-deoxy-D-manno-octulosonate from 3-deoxy-D-manno-octulosonate and CTP: step 1/1.</text>
</comment>
<protein>
    <recommendedName>
        <fullName evidence="5">3-deoxy-manno-octulosonate cytidylyltransferase</fullName>
        <ecNumber evidence="5">2.7.7.38</ecNumber>
    </recommendedName>
    <alternativeName>
        <fullName evidence="5">CMP-2-keto-3-deoxyoctulosonic acid synthase</fullName>
        <shortName evidence="5">CKS</shortName>
        <shortName evidence="5">CMP-KDO synthase</shortName>
    </alternativeName>
</protein>
<dbReference type="CDD" id="cd02517">
    <property type="entry name" value="CMP-KDO-Synthetase"/>
    <property type="match status" value="1"/>
</dbReference>
<dbReference type="GO" id="GO:0016020">
    <property type="term" value="C:membrane"/>
    <property type="evidence" value="ECO:0007669"/>
    <property type="project" value="UniProtKB-SubCell"/>
</dbReference>
<dbReference type="GO" id="GO:0008690">
    <property type="term" value="F:3-deoxy-manno-octulosonate cytidylyltransferase activity"/>
    <property type="evidence" value="ECO:0007669"/>
    <property type="project" value="UniProtKB-UniRule"/>
</dbReference>
<dbReference type="GO" id="GO:0033468">
    <property type="term" value="P:CMP-keto-3-deoxy-D-manno-octulosonic acid biosynthetic process"/>
    <property type="evidence" value="ECO:0007669"/>
    <property type="project" value="UniProtKB-UniRule"/>
</dbReference>
<dbReference type="Proteomes" id="UP000249070">
    <property type="component" value="Unassembled WGS sequence"/>
</dbReference>
<dbReference type="Pfam" id="PF02348">
    <property type="entry name" value="CTP_transf_3"/>
    <property type="match status" value="1"/>
</dbReference>
<dbReference type="AlphaFoldDB" id="A0AB73TSF4"/>
<dbReference type="EMBL" id="QHGU01000059">
    <property type="protein sequence ID" value="PZM55160.1"/>
    <property type="molecule type" value="Genomic_DNA"/>
</dbReference>
<dbReference type="PANTHER" id="PTHR42866:SF2">
    <property type="entry name" value="3-DEOXY-MANNO-OCTULOSONATE CYTIDYLYLTRANSFERASE, MITOCHONDRIAL"/>
    <property type="match status" value="1"/>
</dbReference>
<evidence type="ECO:0000256" key="5">
    <source>
        <dbReference type="HAMAP-Rule" id="MF_00057"/>
    </source>
</evidence>
<evidence type="ECO:0000256" key="3">
    <source>
        <dbReference type="ARBA" id="ARBA00022695"/>
    </source>
</evidence>
<dbReference type="InterPro" id="IPR029044">
    <property type="entry name" value="Nucleotide-diphossugar_trans"/>
</dbReference>
<dbReference type="NCBIfam" id="TIGR00466">
    <property type="entry name" value="kdsB"/>
    <property type="match status" value="1"/>
</dbReference>
<dbReference type="GO" id="GO:0005829">
    <property type="term" value="C:cytosol"/>
    <property type="evidence" value="ECO:0007669"/>
    <property type="project" value="TreeGrafter"/>
</dbReference>
<gene>
    <name evidence="5 6" type="primary">kdsB</name>
    <name evidence="6" type="ORF">DKP91_10980</name>
</gene>
<organism evidence="6 7">
    <name type="scientific">Enterococcus faecium</name>
    <name type="common">Streptococcus faecium</name>
    <dbReference type="NCBI Taxonomy" id="1352"/>
    <lineage>
        <taxon>Bacteria</taxon>
        <taxon>Bacillati</taxon>
        <taxon>Bacillota</taxon>
        <taxon>Bacilli</taxon>
        <taxon>Lactobacillales</taxon>
        <taxon>Enterococcaceae</taxon>
        <taxon>Enterococcus</taxon>
    </lineage>
</organism>
<dbReference type="HAMAP" id="MF_00057">
    <property type="entry name" value="KdsB"/>
    <property type="match status" value="1"/>
</dbReference>
<accession>A0AB73TSF4</accession>
<proteinExistence type="inferred from homology"/>
<keyword evidence="2 5" id="KW-0808">Transferase</keyword>
<comment type="similarity">
    <text evidence="5">Belongs to the KdsB family.</text>
</comment>
<dbReference type="FunFam" id="3.90.550.10:FF:000011">
    <property type="entry name" value="3-deoxy-manno-octulosonate cytidylyltransferase"/>
    <property type="match status" value="1"/>
</dbReference>
<evidence type="ECO:0000256" key="4">
    <source>
        <dbReference type="ARBA" id="ARBA00022985"/>
    </source>
</evidence>
<dbReference type="GO" id="GO:0009103">
    <property type="term" value="P:lipopolysaccharide biosynthetic process"/>
    <property type="evidence" value="ECO:0007669"/>
    <property type="project" value="UniProtKB-UniRule"/>
</dbReference>
<dbReference type="NCBIfam" id="NF003950">
    <property type="entry name" value="PRK05450.1-3"/>
    <property type="match status" value="1"/>
</dbReference>
<dbReference type="EC" id="2.7.7.38" evidence="5"/>
<reference evidence="6 7" key="1">
    <citation type="submission" date="2018-05" db="EMBL/GenBank/DDBJ databases">
        <title>Vancomycin-resistant Enterococcus faecium strain from Chelyabinsk, Russia.</title>
        <authorList>
            <person name="Gostev V."/>
            <person name="Goncharov A."/>
            <person name="Kolodzhieva V."/>
            <person name="Suvorov A."/>
            <person name="Sidorenko S."/>
            <person name="Zueva L."/>
        </authorList>
    </citation>
    <scope>NUCLEOTIDE SEQUENCE [LARGE SCALE GENOMIC DNA]</scope>
    <source>
        <strain evidence="6 7">20</strain>
    </source>
</reference>
<sequence length="245" mass="28034">MKTIAIIPSRYGSSRFPGKPLAMISSKPMIQWVYENVSKAAMLDAVYVATDDKRIFDCVESFGGMALMTSDKHTCGTDRLAECAEILQLRDEDLVLNIQGDEPLIKAEMIADLYSCFDNDEVYMGTLKKHIEVQEELDNPNVVKVINDVNDYAIYFSRFCVPYERDGKNSLHFKHIGVYGYKTWFLKKYSTMPKTPLEVSESLEQLRVLESGFKIRVKETKYQTVGVDTPEQIQQVEDELRKEGL</sequence>
<evidence type="ECO:0000256" key="2">
    <source>
        <dbReference type="ARBA" id="ARBA00022679"/>
    </source>
</evidence>
<dbReference type="PANTHER" id="PTHR42866">
    <property type="entry name" value="3-DEOXY-MANNO-OCTULOSONATE CYTIDYLYLTRANSFERASE"/>
    <property type="match status" value="1"/>
</dbReference>
<comment type="caution">
    <text evidence="6">The sequence shown here is derived from an EMBL/GenBank/DDBJ whole genome shotgun (WGS) entry which is preliminary data.</text>
</comment>
<keyword evidence="4 5" id="KW-0448">Lipopolysaccharide biosynthesis</keyword>
<keyword evidence="3 5" id="KW-0548">Nucleotidyltransferase</keyword>
<evidence type="ECO:0000313" key="7">
    <source>
        <dbReference type="Proteomes" id="UP000249070"/>
    </source>
</evidence>
<comment type="function">
    <text evidence="5">Activates KDO (a required 8-carbon sugar) for incorporation into bacterial lipopolysaccharide in Gram-negative bacteria.</text>
</comment>